<organism evidence="3 4">
    <name type="scientific">Spiroplasma alleghenense</name>
    <dbReference type="NCBI Taxonomy" id="216931"/>
    <lineage>
        <taxon>Bacteria</taxon>
        <taxon>Bacillati</taxon>
        <taxon>Mycoplasmatota</taxon>
        <taxon>Mollicutes</taxon>
        <taxon>Entomoplasmatales</taxon>
        <taxon>Spiroplasmataceae</taxon>
        <taxon>Spiroplasma</taxon>
    </lineage>
</organism>
<dbReference type="Gene3D" id="3.20.20.70">
    <property type="entry name" value="Aldolase class I"/>
    <property type="match status" value="1"/>
</dbReference>
<dbReference type="SUPFAM" id="SSF50891">
    <property type="entry name" value="Cyclophilin-like"/>
    <property type="match status" value="1"/>
</dbReference>
<protein>
    <recommendedName>
        <fullName evidence="5">Outer surface protein</fullName>
    </recommendedName>
</protein>
<dbReference type="PANTHER" id="PTHR38435:SF1">
    <property type="entry name" value="DUF871 DOMAIN-CONTAINING PROTEIN"/>
    <property type="match status" value="1"/>
</dbReference>
<dbReference type="InterPro" id="IPR017853">
    <property type="entry name" value="GH"/>
</dbReference>
<accession>A0A345Z4K2</accession>
<evidence type="ECO:0000259" key="1">
    <source>
        <dbReference type="Pfam" id="PF05913"/>
    </source>
</evidence>
<feature type="domain" description="6-phospho-N-acetylmuramidase N-terminal" evidence="2">
    <location>
        <begin position="5"/>
        <end position="243"/>
    </location>
</feature>
<dbReference type="AlphaFoldDB" id="A0A345Z4K2"/>
<dbReference type="InterPro" id="IPR013785">
    <property type="entry name" value="Aldolase_TIM"/>
</dbReference>
<dbReference type="InterPro" id="IPR008589">
    <property type="entry name" value="MupG"/>
</dbReference>
<feature type="domain" description="6-phospho-N-acetylmuramidase C-terminal" evidence="1">
    <location>
        <begin position="250"/>
        <end position="365"/>
    </location>
</feature>
<dbReference type="KEGG" id="salx:SALLE_v1c08610"/>
<dbReference type="PANTHER" id="PTHR38435">
    <property type="match status" value="1"/>
</dbReference>
<keyword evidence="4" id="KW-1185">Reference proteome</keyword>
<reference evidence="3 4" key="1">
    <citation type="submission" date="2018-07" db="EMBL/GenBank/DDBJ databases">
        <title>Complete genome sequence of Spiroplasma alleghenense PLHS-1 (ATCC 51752).</title>
        <authorList>
            <person name="Chou L."/>
            <person name="Lee T.-Y."/>
            <person name="Tsai Y.-M."/>
            <person name="Kuo C.-H."/>
        </authorList>
    </citation>
    <scope>NUCLEOTIDE SEQUENCE [LARGE SCALE GENOMIC DNA]</scope>
    <source>
        <strain evidence="3 4">PLHS-1</strain>
    </source>
</reference>
<dbReference type="Pfam" id="PF19200">
    <property type="entry name" value="MupG_N"/>
    <property type="match status" value="1"/>
</dbReference>
<evidence type="ECO:0000259" key="2">
    <source>
        <dbReference type="Pfam" id="PF19200"/>
    </source>
</evidence>
<dbReference type="RefSeq" id="WP_115558426.1">
    <property type="nucleotide sequence ID" value="NZ_CP031376.1"/>
</dbReference>
<evidence type="ECO:0000313" key="3">
    <source>
        <dbReference type="EMBL" id="AXK51531.1"/>
    </source>
</evidence>
<name>A0A345Z4K2_9MOLU</name>
<dbReference type="Proteomes" id="UP000254792">
    <property type="component" value="Chromosome"/>
</dbReference>
<dbReference type="Gene3D" id="2.40.100.10">
    <property type="entry name" value="Cyclophilin-like"/>
    <property type="match status" value="1"/>
</dbReference>
<evidence type="ECO:0008006" key="5">
    <source>
        <dbReference type="Google" id="ProtNLM"/>
    </source>
</evidence>
<sequence>MTRKLGIAIYPDKMSQADIKSYLQLAWKNNFSRAYFTFLPINLLENNQEILLPKILDAINVAKIIGFNTTADINQRVIDDLKIEIKDLKWFKDKQIDIIRFDLPMNSQTIANLSYNPNDIKIELQMSNDNYALQDILSYDPKKENIVGCQNFYPQNYSALNLQYFNKTSIPFLEAGLKTTSYLSSNNPLAFCSWPNHSGTPTLEICRNLSITSQAKLMWATKQVDDLIIANCPATKEEIENLGKLDRFIISLKIKLANKINSIEKIIIQDRQHQNRGDVNDYFIRSTATRVEFKNESNPKITIEKKFFEIGDVLIGNDDAGLYKNELQIVKTKTPNTGEKNLVGKIDSDDHELLKILDSWQRFNLRT</sequence>
<dbReference type="OrthoDB" id="5809921at2"/>
<dbReference type="Pfam" id="PF05913">
    <property type="entry name" value="MupG_C"/>
    <property type="match status" value="1"/>
</dbReference>
<proteinExistence type="predicted"/>
<evidence type="ECO:0000313" key="4">
    <source>
        <dbReference type="Proteomes" id="UP000254792"/>
    </source>
</evidence>
<dbReference type="InterPro" id="IPR043894">
    <property type="entry name" value="MupG_C"/>
</dbReference>
<gene>
    <name evidence="3" type="ORF">SALLE_v1c08610</name>
</gene>
<dbReference type="EMBL" id="CP031376">
    <property type="protein sequence ID" value="AXK51531.1"/>
    <property type="molecule type" value="Genomic_DNA"/>
</dbReference>
<dbReference type="InterPro" id="IPR029000">
    <property type="entry name" value="Cyclophilin-like_dom_sf"/>
</dbReference>
<dbReference type="SUPFAM" id="SSF51445">
    <property type="entry name" value="(Trans)glycosidases"/>
    <property type="match status" value="1"/>
</dbReference>
<dbReference type="InterPro" id="IPR043797">
    <property type="entry name" value="MupG_N"/>
</dbReference>